<evidence type="ECO:0000313" key="5">
    <source>
        <dbReference type="Proteomes" id="UP000639643"/>
    </source>
</evidence>
<name>A0A8H6U722_9PEZI</name>
<keyword evidence="3" id="KW-0560">Oxidoreductase</keyword>
<evidence type="ECO:0000256" key="3">
    <source>
        <dbReference type="ARBA" id="ARBA00023002"/>
    </source>
</evidence>
<dbReference type="SUPFAM" id="SSF51735">
    <property type="entry name" value="NAD(P)-binding Rossmann-fold domains"/>
    <property type="match status" value="1"/>
</dbReference>
<proteinExistence type="inferred from homology"/>
<protein>
    <submittedName>
        <fullName evidence="4">Putative short-chain dehydrogenase</fullName>
    </submittedName>
</protein>
<dbReference type="Proteomes" id="UP000639643">
    <property type="component" value="Unassembled WGS sequence"/>
</dbReference>
<evidence type="ECO:0000256" key="1">
    <source>
        <dbReference type="ARBA" id="ARBA00006484"/>
    </source>
</evidence>
<dbReference type="InterPro" id="IPR002347">
    <property type="entry name" value="SDR_fam"/>
</dbReference>
<keyword evidence="5" id="KW-1185">Reference proteome</keyword>
<dbReference type="EMBL" id="WIGM01000053">
    <property type="protein sequence ID" value="KAF6843028.1"/>
    <property type="molecule type" value="Genomic_DNA"/>
</dbReference>
<dbReference type="Gene3D" id="3.40.50.720">
    <property type="entry name" value="NAD(P)-binding Rossmann-like Domain"/>
    <property type="match status" value="1"/>
</dbReference>
<organism evidence="4 5">
    <name type="scientific">Colletotrichum musicola</name>
    <dbReference type="NCBI Taxonomy" id="2175873"/>
    <lineage>
        <taxon>Eukaryota</taxon>
        <taxon>Fungi</taxon>
        <taxon>Dikarya</taxon>
        <taxon>Ascomycota</taxon>
        <taxon>Pezizomycotina</taxon>
        <taxon>Sordariomycetes</taxon>
        <taxon>Hypocreomycetidae</taxon>
        <taxon>Glomerellales</taxon>
        <taxon>Glomerellaceae</taxon>
        <taxon>Colletotrichum</taxon>
        <taxon>Colletotrichum orchidearum species complex</taxon>
    </lineage>
</organism>
<evidence type="ECO:0000256" key="2">
    <source>
        <dbReference type="ARBA" id="ARBA00022857"/>
    </source>
</evidence>
<dbReference type="GO" id="GO:0016491">
    <property type="term" value="F:oxidoreductase activity"/>
    <property type="evidence" value="ECO:0007669"/>
    <property type="project" value="UniProtKB-KW"/>
</dbReference>
<accession>A0A8H6U722</accession>
<dbReference type="Pfam" id="PF00106">
    <property type="entry name" value="adh_short"/>
    <property type="match status" value="1"/>
</dbReference>
<dbReference type="PANTHER" id="PTHR24320">
    <property type="entry name" value="RETINOL DEHYDROGENASE"/>
    <property type="match status" value="1"/>
</dbReference>
<dbReference type="OrthoDB" id="191139at2759"/>
<evidence type="ECO:0000313" key="4">
    <source>
        <dbReference type="EMBL" id="KAF6843028.1"/>
    </source>
</evidence>
<dbReference type="PANTHER" id="PTHR24320:SF236">
    <property type="entry name" value="SHORT-CHAIN DEHYDROGENASE-RELATED"/>
    <property type="match status" value="1"/>
</dbReference>
<sequence length="331" mass="36044">MGYWLSWSAWTQMFPPKPRFTGGSLPVLHDKVYIVTGANTGVGKELARMLYAKHARVYIAARSEAKANKAIEEIRASEPWSKGALVFLHLDLADLSGTKASVDRFLSQETKLHVLFNNAGILAGPQGPMRTAQGHEAHLGVNNLGTFLFTKLLTPALAATAKVEPPGTVRVVWVSSSATEIFGLSSVAMPMDELESTFIDRPASEKYGFSKVGNWLHAVEYAKRHKADGVVSVAVNPGNLKSELFRDEGLAMTIMIGLVGYPPVNGACTQLYAGLSGDITAEKTASWVVPFGRILPIRKDLIDATKTVKEGGNGTAQRFWEWSEGLVRPYW</sequence>
<dbReference type="AlphaFoldDB" id="A0A8H6U722"/>
<reference evidence="4" key="1">
    <citation type="journal article" date="2020" name="Phytopathology">
        <title>Genome Sequence Resources of Colletotrichum truncatum, C. plurivorum, C. musicola, and C. sojae: Four Species Pathogenic to Soybean (Glycine max).</title>
        <authorList>
            <person name="Rogerio F."/>
            <person name="Boufleur T.R."/>
            <person name="Ciampi-Guillardi M."/>
            <person name="Sukno S.A."/>
            <person name="Thon M.R."/>
            <person name="Massola Junior N.S."/>
            <person name="Baroncelli R."/>
        </authorList>
    </citation>
    <scope>NUCLEOTIDE SEQUENCE</scope>
    <source>
        <strain evidence="4">LFN0074</strain>
    </source>
</reference>
<keyword evidence="2" id="KW-0521">NADP</keyword>
<gene>
    <name evidence="4" type="ORF">CMUS01_02524</name>
</gene>
<comment type="caution">
    <text evidence="4">The sequence shown here is derived from an EMBL/GenBank/DDBJ whole genome shotgun (WGS) entry which is preliminary data.</text>
</comment>
<comment type="similarity">
    <text evidence="1">Belongs to the short-chain dehydrogenases/reductases (SDR) family.</text>
</comment>
<dbReference type="PRINTS" id="PR00081">
    <property type="entry name" value="GDHRDH"/>
</dbReference>
<dbReference type="InterPro" id="IPR036291">
    <property type="entry name" value="NAD(P)-bd_dom_sf"/>
</dbReference>